<dbReference type="Pfam" id="PF02545">
    <property type="entry name" value="Maf"/>
    <property type="match status" value="1"/>
</dbReference>
<dbReference type="RefSeq" id="WP_082025537.1">
    <property type="nucleotide sequence ID" value="NZ_AP014648.1"/>
</dbReference>
<dbReference type="SUPFAM" id="SSF52972">
    <property type="entry name" value="ITPase-like"/>
    <property type="match status" value="1"/>
</dbReference>
<dbReference type="Proteomes" id="UP000031643">
    <property type="component" value="Chromosome"/>
</dbReference>
<dbReference type="HOGENOM" id="CLU_040416_2_0_5"/>
<dbReference type="GO" id="GO:0036221">
    <property type="term" value="F:UTP diphosphatase activity"/>
    <property type="evidence" value="ECO:0007669"/>
    <property type="project" value="RHEA"/>
</dbReference>
<accession>A0A0A8K257</accession>
<dbReference type="OrthoDB" id="9807767at2"/>
<dbReference type="GO" id="GO:0009117">
    <property type="term" value="P:nucleotide metabolic process"/>
    <property type="evidence" value="ECO:0007669"/>
    <property type="project" value="UniProtKB-KW"/>
</dbReference>
<evidence type="ECO:0000256" key="2">
    <source>
        <dbReference type="ARBA" id="ARBA00004496"/>
    </source>
</evidence>
<evidence type="ECO:0000256" key="7">
    <source>
        <dbReference type="ARBA" id="ARBA00053369"/>
    </source>
</evidence>
<evidence type="ECO:0000313" key="11">
    <source>
        <dbReference type="EMBL" id="BAQ16851.1"/>
    </source>
</evidence>
<reference evidence="11 12" key="1">
    <citation type="submission" date="2014-09" db="EMBL/GenBank/DDBJ databases">
        <title>Genome sequencing of Methyloceanibacter caenitepidi Gela4.</title>
        <authorList>
            <person name="Takeuchi M."/>
            <person name="Susumu S."/>
            <person name="Kamagata Y."/>
            <person name="Oshima K."/>
            <person name="Hattori M."/>
            <person name="Iwasaki W."/>
        </authorList>
    </citation>
    <scope>NUCLEOTIDE SEQUENCE [LARGE SCALE GENOMIC DNA]</scope>
    <source>
        <strain evidence="11 12">Gela4</strain>
    </source>
</reference>
<evidence type="ECO:0000256" key="1">
    <source>
        <dbReference type="ARBA" id="ARBA00001968"/>
    </source>
</evidence>
<feature type="compositionally biased region" description="Basic residues" evidence="10">
    <location>
        <begin position="40"/>
        <end position="51"/>
    </location>
</feature>
<evidence type="ECO:0000256" key="3">
    <source>
        <dbReference type="ARBA" id="ARBA00022490"/>
    </source>
</evidence>
<name>A0A0A8K257_9HYPH</name>
<protein>
    <recommendedName>
        <fullName evidence="9">dTTP/UTP pyrophosphatase</fullName>
        <shortName evidence="9">dTTPase/UTPase</shortName>
        <ecNumber evidence="9">3.6.1.9</ecNumber>
    </recommendedName>
    <alternativeName>
        <fullName evidence="9">Nucleoside triphosphate pyrophosphatase</fullName>
    </alternativeName>
    <alternativeName>
        <fullName evidence="9">Nucleotide pyrophosphatase</fullName>
        <shortName evidence="9">Nucleotide PPase</shortName>
    </alternativeName>
</protein>
<evidence type="ECO:0000313" key="12">
    <source>
        <dbReference type="Proteomes" id="UP000031643"/>
    </source>
</evidence>
<keyword evidence="12" id="KW-1185">Reference proteome</keyword>
<dbReference type="Gene3D" id="3.90.950.10">
    <property type="match status" value="1"/>
</dbReference>
<dbReference type="PANTHER" id="PTHR43213:SF5">
    <property type="entry name" value="BIFUNCTIONAL DTTP_UTP PYROPHOSPHATASE_METHYLTRANSFERASE PROTEIN-RELATED"/>
    <property type="match status" value="1"/>
</dbReference>
<feature type="compositionally biased region" description="Low complexity" evidence="10">
    <location>
        <begin position="1"/>
        <end position="39"/>
    </location>
</feature>
<comment type="subcellular location">
    <subcellularLocation>
        <location evidence="2 9">Cytoplasm</location>
    </subcellularLocation>
</comment>
<comment type="similarity">
    <text evidence="8">Belongs to the Maf family. YceF subfamily.</text>
</comment>
<evidence type="ECO:0000256" key="10">
    <source>
        <dbReference type="SAM" id="MobiDB-lite"/>
    </source>
</evidence>
<comment type="cofactor">
    <cofactor evidence="1 9">
        <name>a divalent metal cation</name>
        <dbReference type="ChEBI" id="CHEBI:60240"/>
    </cofactor>
</comment>
<dbReference type="InterPro" id="IPR003697">
    <property type="entry name" value="Maf-like"/>
</dbReference>
<feature type="site" description="Important for substrate specificity" evidence="9">
    <location>
        <position position="134"/>
    </location>
</feature>
<evidence type="ECO:0000256" key="6">
    <source>
        <dbReference type="ARBA" id="ARBA00050213"/>
    </source>
</evidence>
<comment type="function">
    <text evidence="7">Nucleoside triphosphate pyrophosphatase that hydrolyzes 7-methyl-GTP (m(7)GTP). May have a dual role in cell division arrest and in preventing the incorporation of modified nucleotides into cellular nucleic acids.</text>
</comment>
<dbReference type="STRING" id="1384459.GL4_1393"/>
<dbReference type="GO" id="GO:0036218">
    <property type="term" value="F:dTTP diphosphatase activity"/>
    <property type="evidence" value="ECO:0007669"/>
    <property type="project" value="RHEA"/>
</dbReference>
<dbReference type="GO" id="GO:0005737">
    <property type="term" value="C:cytoplasm"/>
    <property type="evidence" value="ECO:0007669"/>
    <property type="project" value="UniProtKB-SubCell"/>
</dbReference>
<keyword evidence="3 9" id="KW-0963">Cytoplasm</keyword>
<comment type="catalytic activity">
    <reaction evidence="9">
        <text>UTP + H2O = UMP + diphosphate + H(+)</text>
        <dbReference type="Rhea" id="RHEA:29395"/>
        <dbReference type="ChEBI" id="CHEBI:15377"/>
        <dbReference type="ChEBI" id="CHEBI:15378"/>
        <dbReference type="ChEBI" id="CHEBI:33019"/>
        <dbReference type="ChEBI" id="CHEBI:46398"/>
        <dbReference type="ChEBI" id="CHEBI:57865"/>
        <dbReference type="EC" id="3.6.1.9"/>
    </reaction>
</comment>
<sequence length="266" mass="28490">MISLKVGSLTGLSSKLGLKRSTPAPAEAEPVAAAVPGKVKAPKRPTRRRAPKPGSSFRPKLVLASASPRRLQLLEQAGLTPDALRPSSVDESVSKGEVPRQIVRRLAKAKAEAALKLVKNEPELAKCFLIAADTVVAVGRRVLGKAELENEAADMLRLLRGRAHRVYTAVTMVTPEGRWRERVVETRVRFRNITDQEIGAYLASGEWRGKAGGYAIQGIAGAFVIKLVGSYTNVVGLPLTETVSMLAGEGYPVALLWLAKAEVDAA</sequence>
<dbReference type="EMBL" id="AP014648">
    <property type="protein sequence ID" value="BAQ16851.1"/>
    <property type="molecule type" value="Genomic_DNA"/>
</dbReference>
<comment type="function">
    <text evidence="9">Nucleoside triphosphate pyrophosphatase that hydrolyzes dTTP and UTP. May have a dual role in cell division arrest and in preventing the incorporation of modified nucleotides into cellular nucleic acids.</text>
</comment>
<evidence type="ECO:0000256" key="4">
    <source>
        <dbReference type="ARBA" id="ARBA00022801"/>
    </source>
</evidence>
<evidence type="ECO:0000256" key="9">
    <source>
        <dbReference type="HAMAP-Rule" id="MF_00528"/>
    </source>
</evidence>
<dbReference type="AlphaFoldDB" id="A0A0A8K257"/>
<dbReference type="InterPro" id="IPR029001">
    <property type="entry name" value="ITPase-like_fam"/>
</dbReference>
<dbReference type="EC" id="3.6.1.9" evidence="9"/>
<dbReference type="HAMAP" id="MF_00528">
    <property type="entry name" value="Maf"/>
    <property type="match status" value="1"/>
</dbReference>
<keyword evidence="4 9" id="KW-0378">Hydrolase</keyword>
<gene>
    <name evidence="11" type="ORF">GL4_1393</name>
</gene>
<proteinExistence type="inferred from homology"/>
<dbReference type="KEGG" id="mcg:GL4_1393"/>
<comment type="similarity">
    <text evidence="9">Belongs to the Maf family. YhdE subfamily.</text>
</comment>
<feature type="site" description="Important for substrate specificity" evidence="9">
    <location>
        <position position="69"/>
    </location>
</feature>
<dbReference type="PANTHER" id="PTHR43213">
    <property type="entry name" value="BIFUNCTIONAL DTTP/UTP PYROPHOSPHATASE/METHYLTRANSFERASE PROTEIN-RELATED"/>
    <property type="match status" value="1"/>
</dbReference>
<comment type="catalytic activity">
    <reaction evidence="9">
        <text>dTTP + H2O = dTMP + diphosphate + H(+)</text>
        <dbReference type="Rhea" id="RHEA:28534"/>
        <dbReference type="ChEBI" id="CHEBI:15377"/>
        <dbReference type="ChEBI" id="CHEBI:15378"/>
        <dbReference type="ChEBI" id="CHEBI:33019"/>
        <dbReference type="ChEBI" id="CHEBI:37568"/>
        <dbReference type="ChEBI" id="CHEBI:63528"/>
        <dbReference type="EC" id="3.6.1.9"/>
    </reaction>
</comment>
<feature type="region of interest" description="Disordered" evidence="10">
    <location>
        <begin position="1"/>
        <end position="61"/>
    </location>
</feature>
<dbReference type="FunFam" id="3.90.950.10:FF:000005">
    <property type="entry name" value="7-methyl-GTP pyrophosphatase"/>
    <property type="match status" value="1"/>
</dbReference>
<dbReference type="NCBIfam" id="TIGR00172">
    <property type="entry name" value="maf"/>
    <property type="match status" value="1"/>
</dbReference>
<organism evidence="11 12">
    <name type="scientific">Methyloceanibacter caenitepidi</name>
    <dbReference type="NCBI Taxonomy" id="1384459"/>
    <lineage>
        <taxon>Bacteria</taxon>
        <taxon>Pseudomonadati</taxon>
        <taxon>Pseudomonadota</taxon>
        <taxon>Alphaproteobacteria</taxon>
        <taxon>Hyphomicrobiales</taxon>
        <taxon>Hyphomicrobiaceae</taxon>
        <taxon>Methyloceanibacter</taxon>
    </lineage>
</organism>
<comment type="caution">
    <text evidence="9">Lacks conserved residue(s) required for the propagation of feature annotation.</text>
</comment>
<comment type="catalytic activity">
    <reaction evidence="6">
        <text>N(7)-methyl-GTP + H2O = N(7)-methyl-GMP + diphosphate + H(+)</text>
        <dbReference type="Rhea" id="RHEA:58744"/>
        <dbReference type="ChEBI" id="CHEBI:15377"/>
        <dbReference type="ChEBI" id="CHEBI:15378"/>
        <dbReference type="ChEBI" id="CHEBI:33019"/>
        <dbReference type="ChEBI" id="CHEBI:58285"/>
        <dbReference type="ChEBI" id="CHEBI:87133"/>
    </reaction>
</comment>
<keyword evidence="5 9" id="KW-0546">Nucleotide metabolism</keyword>
<feature type="active site" description="Proton acceptor" evidence="9">
    <location>
        <position position="133"/>
    </location>
</feature>
<dbReference type="CDD" id="cd00555">
    <property type="entry name" value="Maf"/>
    <property type="match status" value="1"/>
</dbReference>
<evidence type="ECO:0000256" key="8">
    <source>
        <dbReference type="ARBA" id="ARBA00060749"/>
    </source>
</evidence>
<feature type="site" description="Important for substrate specificity" evidence="9">
    <location>
        <position position="217"/>
    </location>
</feature>
<evidence type="ECO:0000256" key="5">
    <source>
        <dbReference type="ARBA" id="ARBA00023080"/>
    </source>
</evidence>